<proteinExistence type="predicted"/>
<keyword evidence="3" id="KW-1185">Reference proteome</keyword>
<organism evidence="2 3">
    <name type="scientific">Portunus trituberculatus</name>
    <name type="common">Swimming crab</name>
    <name type="synonym">Neptunus trituberculatus</name>
    <dbReference type="NCBI Taxonomy" id="210409"/>
    <lineage>
        <taxon>Eukaryota</taxon>
        <taxon>Metazoa</taxon>
        <taxon>Ecdysozoa</taxon>
        <taxon>Arthropoda</taxon>
        <taxon>Crustacea</taxon>
        <taxon>Multicrustacea</taxon>
        <taxon>Malacostraca</taxon>
        <taxon>Eumalacostraca</taxon>
        <taxon>Eucarida</taxon>
        <taxon>Decapoda</taxon>
        <taxon>Pleocyemata</taxon>
        <taxon>Brachyura</taxon>
        <taxon>Eubrachyura</taxon>
        <taxon>Portunoidea</taxon>
        <taxon>Portunidae</taxon>
        <taxon>Portuninae</taxon>
        <taxon>Portunus</taxon>
    </lineage>
</organism>
<evidence type="ECO:0000313" key="2">
    <source>
        <dbReference type="EMBL" id="MPC73175.1"/>
    </source>
</evidence>
<gene>
    <name evidence="2" type="ORF">E2C01_067493</name>
</gene>
<evidence type="ECO:0000256" key="1">
    <source>
        <dbReference type="SAM" id="Phobius"/>
    </source>
</evidence>
<feature type="transmembrane region" description="Helical" evidence="1">
    <location>
        <begin position="29"/>
        <end position="52"/>
    </location>
</feature>
<keyword evidence="1" id="KW-0812">Transmembrane</keyword>
<dbReference type="EMBL" id="VSRR010036236">
    <property type="protein sequence ID" value="MPC73175.1"/>
    <property type="molecule type" value="Genomic_DNA"/>
</dbReference>
<accession>A0A5B7HTS1</accession>
<keyword evidence="1" id="KW-1133">Transmembrane helix</keyword>
<reference evidence="2 3" key="1">
    <citation type="submission" date="2019-05" db="EMBL/GenBank/DDBJ databases">
        <title>Another draft genome of Portunus trituberculatus and its Hox gene families provides insights of decapod evolution.</title>
        <authorList>
            <person name="Jeong J.-H."/>
            <person name="Song I."/>
            <person name="Kim S."/>
            <person name="Choi T."/>
            <person name="Kim D."/>
            <person name="Ryu S."/>
            <person name="Kim W."/>
        </authorList>
    </citation>
    <scope>NUCLEOTIDE SEQUENCE [LARGE SCALE GENOMIC DNA]</scope>
    <source>
        <tissue evidence="2">Muscle</tissue>
    </source>
</reference>
<name>A0A5B7HTS1_PORTR</name>
<dbReference type="Proteomes" id="UP000324222">
    <property type="component" value="Unassembled WGS sequence"/>
</dbReference>
<keyword evidence="1" id="KW-0472">Membrane</keyword>
<dbReference type="AlphaFoldDB" id="A0A5B7HTS1"/>
<sequence length="109" mass="12084">MYGTGHFQACENCKLPSVVRKRRKKTSPVPSLVPAGTFLCGGVGVVQAAWYYCRYAHQSQIIPSRKPKLRQAMHAHSSLSRSNLRSHPSLLAACGLLQSLVRQVRNLLL</sequence>
<protein>
    <submittedName>
        <fullName evidence="2">Uncharacterized protein</fullName>
    </submittedName>
</protein>
<evidence type="ECO:0000313" key="3">
    <source>
        <dbReference type="Proteomes" id="UP000324222"/>
    </source>
</evidence>
<comment type="caution">
    <text evidence="2">The sequence shown here is derived from an EMBL/GenBank/DDBJ whole genome shotgun (WGS) entry which is preliminary data.</text>
</comment>